<evidence type="ECO:0000256" key="13">
    <source>
        <dbReference type="SAM" id="MobiDB-lite"/>
    </source>
</evidence>
<feature type="domain" description="ZAD" evidence="15">
    <location>
        <begin position="1"/>
        <end position="81"/>
    </location>
</feature>
<accession>A0A1I8PTG6</accession>
<dbReference type="PROSITE" id="PS00028">
    <property type="entry name" value="ZINC_FINGER_C2H2_1"/>
    <property type="match status" value="6"/>
</dbReference>
<keyword evidence="3 12" id="KW-0479">Metal-binding</keyword>
<proteinExistence type="inferred from homology"/>
<dbReference type="Pfam" id="PF00096">
    <property type="entry name" value="zf-C2H2"/>
    <property type="match status" value="5"/>
</dbReference>
<dbReference type="InterPro" id="IPR012934">
    <property type="entry name" value="Znf_AD"/>
</dbReference>
<dbReference type="FunFam" id="3.30.160.60:FF:001732">
    <property type="entry name" value="Zgc:162936"/>
    <property type="match status" value="1"/>
</dbReference>
<dbReference type="InterPro" id="IPR036236">
    <property type="entry name" value="Znf_C2H2_sf"/>
</dbReference>
<dbReference type="KEGG" id="scac:106085217"/>
<dbReference type="EnsemblMetazoa" id="SCAU010962-RA">
    <property type="protein sequence ID" value="SCAU010962-PA"/>
    <property type="gene ID" value="SCAU010962"/>
</dbReference>
<evidence type="ECO:0000256" key="5">
    <source>
        <dbReference type="ARBA" id="ARBA00022771"/>
    </source>
</evidence>
<keyword evidence="17" id="KW-1185">Reference proteome</keyword>
<evidence type="ECO:0000256" key="11">
    <source>
        <dbReference type="PROSITE-ProRule" id="PRU00042"/>
    </source>
</evidence>
<evidence type="ECO:0000313" key="16">
    <source>
        <dbReference type="EnsemblMetazoa" id="SCAU010962-PA"/>
    </source>
</evidence>
<keyword evidence="8" id="KW-0238">DNA-binding</keyword>
<evidence type="ECO:0008006" key="18">
    <source>
        <dbReference type="Google" id="ProtNLM"/>
    </source>
</evidence>
<evidence type="ECO:0000256" key="4">
    <source>
        <dbReference type="ARBA" id="ARBA00022737"/>
    </source>
</evidence>
<feature type="domain" description="C2H2-type" evidence="14">
    <location>
        <begin position="322"/>
        <end position="350"/>
    </location>
</feature>
<feature type="binding site" evidence="12">
    <location>
        <position position="3"/>
    </location>
    <ligand>
        <name>Zn(2+)</name>
        <dbReference type="ChEBI" id="CHEBI:29105"/>
    </ligand>
</feature>
<evidence type="ECO:0000256" key="1">
    <source>
        <dbReference type="ARBA" id="ARBA00004123"/>
    </source>
</evidence>
<dbReference type="PANTHER" id="PTHR24393:SF15">
    <property type="entry name" value="IP01243P-RELATED"/>
    <property type="match status" value="1"/>
</dbReference>
<keyword evidence="5 11" id="KW-0863">Zinc-finger</keyword>
<keyword evidence="9" id="KW-0804">Transcription</keyword>
<evidence type="ECO:0000256" key="8">
    <source>
        <dbReference type="ARBA" id="ARBA00023125"/>
    </source>
</evidence>
<evidence type="ECO:0000256" key="2">
    <source>
        <dbReference type="ARBA" id="ARBA00006991"/>
    </source>
</evidence>
<evidence type="ECO:0000256" key="3">
    <source>
        <dbReference type="ARBA" id="ARBA00022723"/>
    </source>
</evidence>
<keyword evidence="7" id="KW-0805">Transcription regulation</keyword>
<feature type="domain" description="C2H2-type" evidence="14">
    <location>
        <begin position="383"/>
        <end position="410"/>
    </location>
</feature>
<keyword evidence="4" id="KW-0677">Repeat</keyword>
<feature type="domain" description="C2H2-type" evidence="14">
    <location>
        <begin position="526"/>
        <end position="552"/>
    </location>
</feature>
<dbReference type="GO" id="GO:0005634">
    <property type="term" value="C:nucleus"/>
    <property type="evidence" value="ECO:0007669"/>
    <property type="project" value="InterPro"/>
</dbReference>
<keyword evidence="6 12" id="KW-0862">Zinc</keyword>
<evidence type="ECO:0000256" key="9">
    <source>
        <dbReference type="ARBA" id="ARBA00023163"/>
    </source>
</evidence>
<dbReference type="GO" id="GO:0000978">
    <property type="term" value="F:RNA polymerase II cis-regulatory region sequence-specific DNA binding"/>
    <property type="evidence" value="ECO:0007669"/>
    <property type="project" value="TreeGrafter"/>
</dbReference>
<feature type="domain" description="C2H2-type" evidence="14">
    <location>
        <begin position="498"/>
        <end position="525"/>
    </location>
</feature>
<keyword evidence="10" id="KW-0539">Nucleus</keyword>
<dbReference type="GO" id="GO:0001228">
    <property type="term" value="F:DNA-binding transcription activator activity, RNA polymerase II-specific"/>
    <property type="evidence" value="ECO:0007669"/>
    <property type="project" value="TreeGrafter"/>
</dbReference>
<evidence type="ECO:0000256" key="7">
    <source>
        <dbReference type="ARBA" id="ARBA00023015"/>
    </source>
</evidence>
<dbReference type="SUPFAM" id="SSF57716">
    <property type="entry name" value="Glucocorticoid receptor-like (DNA-binding domain)"/>
    <property type="match status" value="1"/>
</dbReference>
<dbReference type="SUPFAM" id="SSF57667">
    <property type="entry name" value="beta-beta-alpha zinc fingers"/>
    <property type="match status" value="4"/>
</dbReference>
<evidence type="ECO:0000259" key="14">
    <source>
        <dbReference type="PROSITE" id="PS50157"/>
    </source>
</evidence>
<gene>
    <name evidence="16" type="primary">106085217</name>
</gene>
<feature type="compositionally biased region" description="Basic and acidic residues" evidence="13">
    <location>
        <begin position="217"/>
        <end position="232"/>
    </location>
</feature>
<protein>
    <recommendedName>
        <fullName evidence="18">Transcription factor grauzone</fullName>
    </recommendedName>
</protein>
<reference evidence="16" key="1">
    <citation type="submission" date="2020-05" db="UniProtKB">
        <authorList>
            <consortium name="EnsemblMetazoa"/>
        </authorList>
    </citation>
    <scope>IDENTIFICATION</scope>
    <source>
        <strain evidence="16">USDA</strain>
    </source>
</reference>
<name>A0A1I8PTG6_STOCA</name>
<feature type="binding site" evidence="12">
    <location>
        <position position="6"/>
    </location>
    <ligand>
        <name>Zn(2+)</name>
        <dbReference type="ChEBI" id="CHEBI:29105"/>
    </ligand>
</feature>
<evidence type="ECO:0000256" key="12">
    <source>
        <dbReference type="PROSITE-ProRule" id="PRU01263"/>
    </source>
</evidence>
<dbReference type="InterPro" id="IPR013087">
    <property type="entry name" value="Znf_C2H2_type"/>
</dbReference>
<dbReference type="SMART" id="SM00868">
    <property type="entry name" value="zf-AD"/>
    <property type="match status" value="1"/>
</dbReference>
<feature type="binding site" evidence="12">
    <location>
        <position position="57"/>
    </location>
    <ligand>
        <name>Zn(2+)</name>
        <dbReference type="ChEBI" id="CHEBI:29105"/>
    </ligand>
</feature>
<evidence type="ECO:0000259" key="15">
    <source>
        <dbReference type="PROSITE" id="PS51915"/>
    </source>
</evidence>
<comment type="similarity">
    <text evidence="2">Belongs to the krueppel C2H2-type zinc-finger protein family.</text>
</comment>
<dbReference type="Proteomes" id="UP000095300">
    <property type="component" value="Unassembled WGS sequence"/>
</dbReference>
<dbReference type="AlphaFoldDB" id="A0A1I8PTG6"/>
<feature type="domain" description="C2H2-type" evidence="14">
    <location>
        <begin position="469"/>
        <end position="497"/>
    </location>
</feature>
<dbReference type="PROSITE" id="PS50157">
    <property type="entry name" value="ZINC_FINGER_C2H2_2"/>
    <property type="match status" value="7"/>
</dbReference>
<organism evidence="16 17">
    <name type="scientific">Stomoxys calcitrans</name>
    <name type="common">Stable fly</name>
    <name type="synonym">Conops calcitrans</name>
    <dbReference type="NCBI Taxonomy" id="35570"/>
    <lineage>
        <taxon>Eukaryota</taxon>
        <taxon>Metazoa</taxon>
        <taxon>Ecdysozoa</taxon>
        <taxon>Arthropoda</taxon>
        <taxon>Hexapoda</taxon>
        <taxon>Insecta</taxon>
        <taxon>Pterygota</taxon>
        <taxon>Neoptera</taxon>
        <taxon>Endopterygota</taxon>
        <taxon>Diptera</taxon>
        <taxon>Brachycera</taxon>
        <taxon>Muscomorpha</taxon>
        <taxon>Muscoidea</taxon>
        <taxon>Muscidae</taxon>
        <taxon>Stomoxys</taxon>
    </lineage>
</organism>
<evidence type="ECO:0000256" key="10">
    <source>
        <dbReference type="ARBA" id="ARBA00023242"/>
    </source>
</evidence>
<feature type="binding site" evidence="12">
    <location>
        <position position="54"/>
    </location>
    <ligand>
        <name>Zn(2+)</name>
        <dbReference type="ChEBI" id="CHEBI:29105"/>
    </ligand>
</feature>
<dbReference type="Gene3D" id="3.30.160.60">
    <property type="entry name" value="Classic Zinc Finger"/>
    <property type="match status" value="6"/>
</dbReference>
<dbReference type="Gene3D" id="3.40.1800.20">
    <property type="match status" value="1"/>
</dbReference>
<comment type="subcellular location">
    <subcellularLocation>
        <location evidence="1">Nucleus</location>
    </subcellularLocation>
</comment>
<dbReference type="PROSITE" id="PS51915">
    <property type="entry name" value="ZAD"/>
    <property type="match status" value="1"/>
</dbReference>
<dbReference type="STRING" id="35570.A0A1I8PTG6"/>
<dbReference type="OrthoDB" id="3437960at2759"/>
<feature type="region of interest" description="Disordered" evidence="13">
    <location>
        <begin position="197"/>
        <end position="256"/>
    </location>
</feature>
<feature type="domain" description="C2H2-type" evidence="14">
    <location>
        <begin position="355"/>
        <end position="382"/>
    </location>
</feature>
<dbReference type="SMART" id="SM00355">
    <property type="entry name" value="ZnF_C2H2"/>
    <property type="match status" value="9"/>
</dbReference>
<dbReference type="GO" id="GO:0008270">
    <property type="term" value="F:zinc ion binding"/>
    <property type="evidence" value="ECO:0007669"/>
    <property type="project" value="UniProtKB-UniRule"/>
</dbReference>
<dbReference type="Pfam" id="PF07776">
    <property type="entry name" value="zf-AD"/>
    <property type="match status" value="1"/>
</dbReference>
<evidence type="ECO:0000256" key="6">
    <source>
        <dbReference type="ARBA" id="ARBA00022833"/>
    </source>
</evidence>
<evidence type="ECO:0000313" key="17">
    <source>
        <dbReference type="Proteomes" id="UP000095300"/>
    </source>
</evidence>
<dbReference type="VEuPathDB" id="VectorBase:SCAU010962"/>
<sequence length="599" mass="71050">MVCRLCLKAIPSESVIKLYQDLNCATEALEMVKHIEKYLDIEVRQDDVVSTMICQDCHDHLEEFHKFYQDVKGKQCTLHNNFLEVELKEESHDSRDVDVKNNDDSNKVDGNDKISNVAKEIEQAMFESPIDIMKTEADDEKDEQEVIATDVLDDDVDLDKEDVFADDGVDIDSADLQSSEDDVPLINLKTKKKITLKRKYTTKGTPKEPKERKQRREPRERKEPKEPKERKERKVPKERKEPKEPRKKGERKKNLSAQELIATSMELKCDICQVQVNTWKELRQHFLLAHTRTPYIKCCDTVYEKQRPLADHLQWHKNPDAFKCKMCNEVLSNSRDLTSHISSQHPDNVDILENYECEHCFKQFRNYTIFKNHLRTHSKDKDVECQICNKRFVTKQQLRRHQTAQHKDVPIHVCDVCGKNFKCKESFKRHYQEHQGLTEPPVQCSICKTWLKNPNSLRLHRFKHEDVPQPCKICGKVFKTRRSLKNHIKYLHEMEKNLQCNFCDKVFREKRGLDEHLATHTGAQLYTCPHCGKESRSKSNMYVHIKRQHPKEWWKTKMERLKLDPNTENPELRQERQPEKTYEQLQLMQQFRILNSFMQ</sequence>
<dbReference type="GO" id="GO:0005694">
    <property type="term" value="C:chromosome"/>
    <property type="evidence" value="ECO:0007669"/>
    <property type="project" value="UniProtKB-ARBA"/>
</dbReference>
<dbReference type="PANTHER" id="PTHR24393">
    <property type="entry name" value="ZINC FINGER PROTEIN"/>
    <property type="match status" value="1"/>
</dbReference>
<feature type="domain" description="C2H2-type" evidence="14">
    <location>
        <begin position="412"/>
        <end position="439"/>
    </location>
</feature>